<dbReference type="PANTHER" id="PTHR12277:SF79">
    <property type="entry name" value="XAA-PRO DIPEPTIDYL-PEPTIDASE-RELATED"/>
    <property type="match status" value="1"/>
</dbReference>
<keyword evidence="4" id="KW-1185">Reference proteome</keyword>
<dbReference type="Proteomes" id="UP000317046">
    <property type="component" value="Unassembled WGS sequence"/>
</dbReference>
<dbReference type="SUPFAM" id="SSF53474">
    <property type="entry name" value="alpha/beta-Hydrolases"/>
    <property type="match status" value="1"/>
</dbReference>
<evidence type="ECO:0000259" key="2">
    <source>
        <dbReference type="Pfam" id="PF00561"/>
    </source>
</evidence>
<dbReference type="EMBL" id="BJLR01000009">
    <property type="protein sequence ID" value="GEA86736.1"/>
    <property type="molecule type" value="Genomic_DNA"/>
</dbReference>
<keyword evidence="3" id="KW-0378">Hydrolase</keyword>
<keyword evidence="1" id="KW-0812">Transmembrane</keyword>
<comment type="caution">
    <text evidence="3">The sequence shown here is derived from an EMBL/GenBank/DDBJ whole genome shotgun (WGS) entry which is preliminary data.</text>
</comment>
<sequence length="286" mass="30233">MTRLALSERVPRGRARRLGRGVVVVLACALVLVTLVVVLQRALIYFPDRTDVGSVADRLPGGRDLTLRTEDALELTAWLVPPSGADRDVAVLYLPGNGGNRLGRLDVAREIASRGFTVLLLEYRGYGGNPGRPSEEGLALDARAAAAALRAEGFEPGRTLYVGESIGTGVASRLVTTDPPAGVLLRSPFTSLVDVARAQLPYLPVGLILRDRFPSAEHLSGSEVPVLVLHGSADDVVPSRLSAELASRVGNLQDEVVVPGAGHNDRIWFGPFLADAVVDLADAVVG</sequence>
<gene>
    <name evidence="3" type="ORF">CCE01nite_06850</name>
</gene>
<keyword evidence="1" id="KW-1133">Transmembrane helix</keyword>
<feature type="domain" description="AB hydrolase-1" evidence="2">
    <location>
        <begin position="90"/>
        <end position="203"/>
    </location>
</feature>
<feature type="transmembrane region" description="Helical" evidence="1">
    <location>
        <begin position="21"/>
        <end position="39"/>
    </location>
</feature>
<name>A0A4Y3KT41_9CELL</name>
<dbReference type="Gene3D" id="3.40.50.1820">
    <property type="entry name" value="alpha/beta hydrolase"/>
    <property type="match status" value="1"/>
</dbReference>
<accession>A0A4Y3KT41</accession>
<organism evidence="3 4">
    <name type="scientific">Cellulomonas cellasea</name>
    <dbReference type="NCBI Taxonomy" id="43670"/>
    <lineage>
        <taxon>Bacteria</taxon>
        <taxon>Bacillati</taxon>
        <taxon>Actinomycetota</taxon>
        <taxon>Actinomycetes</taxon>
        <taxon>Micrococcales</taxon>
        <taxon>Cellulomonadaceae</taxon>
        <taxon>Cellulomonas</taxon>
    </lineage>
</organism>
<evidence type="ECO:0000256" key="1">
    <source>
        <dbReference type="SAM" id="Phobius"/>
    </source>
</evidence>
<dbReference type="InterPro" id="IPR000073">
    <property type="entry name" value="AB_hydrolase_1"/>
</dbReference>
<dbReference type="AlphaFoldDB" id="A0A4Y3KT41"/>
<proteinExistence type="predicted"/>
<evidence type="ECO:0000313" key="4">
    <source>
        <dbReference type="Proteomes" id="UP000317046"/>
    </source>
</evidence>
<dbReference type="InterPro" id="IPR029058">
    <property type="entry name" value="AB_hydrolase_fold"/>
</dbReference>
<reference evidence="3" key="1">
    <citation type="submission" date="2019-06" db="EMBL/GenBank/DDBJ databases">
        <title>Whole genome shotgun sequence of Cellulomonas cellasea NBRC 3753.</title>
        <authorList>
            <person name="Hosoyama A."/>
            <person name="Uohara A."/>
            <person name="Ohji S."/>
            <person name="Ichikawa N."/>
        </authorList>
    </citation>
    <scope>NUCLEOTIDE SEQUENCE [LARGE SCALE GENOMIC DNA]</scope>
    <source>
        <strain evidence="3">NBRC 3753</strain>
    </source>
</reference>
<evidence type="ECO:0000313" key="3">
    <source>
        <dbReference type="EMBL" id="GEA86736.1"/>
    </source>
</evidence>
<protein>
    <submittedName>
        <fullName evidence="3">Alpha/beta hydrolase</fullName>
    </submittedName>
</protein>
<dbReference type="Pfam" id="PF00561">
    <property type="entry name" value="Abhydrolase_1"/>
    <property type="match status" value="1"/>
</dbReference>
<dbReference type="GO" id="GO:0016787">
    <property type="term" value="F:hydrolase activity"/>
    <property type="evidence" value="ECO:0007669"/>
    <property type="project" value="UniProtKB-KW"/>
</dbReference>
<keyword evidence="1" id="KW-0472">Membrane</keyword>
<dbReference type="PANTHER" id="PTHR12277">
    <property type="entry name" value="ALPHA/BETA HYDROLASE DOMAIN-CONTAINING PROTEIN"/>
    <property type="match status" value="1"/>
</dbReference>